<dbReference type="Pfam" id="PF13523">
    <property type="entry name" value="Acetyltransf_8"/>
    <property type="match status" value="1"/>
</dbReference>
<evidence type="ECO:0000313" key="1">
    <source>
        <dbReference type="EMBL" id="PZE20035.1"/>
    </source>
</evidence>
<sequence>MKTRWQMRTRLKGIHAVTPLIVEYEDTPIDYMQCYELDSTTLQEYGYQSKERVFGMDQFIGEHEKSGFYKVIFGSYWLIQ</sequence>
<name>A0A2W1NKU9_PAEXE</name>
<dbReference type="GO" id="GO:0016740">
    <property type="term" value="F:transferase activity"/>
    <property type="evidence" value="ECO:0007669"/>
    <property type="project" value="UniProtKB-KW"/>
</dbReference>
<dbReference type="Proteomes" id="UP000214746">
    <property type="component" value="Unassembled WGS sequence"/>
</dbReference>
<dbReference type="Gene3D" id="3.40.630.30">
    <property type="match status" value="1"/>
</dbReference>
<reference evidence="1" key="1">
    <citation type="submission" date="2018-06" db="EMBL/GenBank/DDBJ databases">
        <title>Paenibacillus xerothermodurans sp. nov. an extremely dry heat resistant spore forming bacterium isolated from the soil of Cape Canaveral, Florida.</title>
        <authorList>
            <person name="Seuylemezian A."/>
            <person name="Kaur N."/>
            <person name="Patil P."/>
            <person name="Patil P."/>
            <person name="Mayilraj S."/>
            <person name="Vaishampayan P."/>
        </authorList>
    </citation>
    <scope>NUCLEOTIDE SEQUENCE [LARGE SCALE GENOMIC DNA]</scope>
    <source>
        <strain evidence="1">ATCC 27380</strain>
    </source>
</reference>
<protein>
    <submittedName>
        <fullName evidence="1">GNAT family N-acetyltransferase</fullName>
    </submittedName>
</protein>
<gene>
    <name evidence="1" type="ORF">CBW46_015250</name>
</gene>
<dbReference type="AlphaFoldDB" id="A0A2W1NKU9"/>
<keyword evidence="2" id="KW-1185">Reference proteome</keyword>
<accession>A0A2W1NKU9</accession>
<evidence type="ECO:0000313" key="2">
    <source>
        <dbReference type="Proteomes" id="UP000214746"/>
    </source>
</evidence>
<dbReference type="EMBL" id="NHRJ02000010">
    <property type="protein sequence ID" value="PZE20035.1"/>
    <property type="molecule type" value="Genomic_DNA"/>
</dbReference>
<organism evidence="1 2">
    <name type="scientific">Paenibacillus xerothermodurans</name>
    <dbReference type="NCBI Taxonomy" id="1977292"/>
    <lineage>
        <taxon>Bacteria</taxon>
        <taxon>Bacillati</taxon>
        <taxon>Bacillota</taxon>
        <taxon>Bacilli</taxon>
        <taxon>Bacillales</taxon>
        <taxon>Paenibacillaceae</taxon>
        <taxon>Paenibacillus</taxon>
    </lineage>
</organism>
<dbReference type="OrthoDB" id="9795206at2"/>
<comment type="caution">
    <text evidence="1">The sequence shown here is derived from an EMBL/GenBank/DDBJ whole genome shotgun (WGS) entry which is preliminary data.</text>
</comment>
<proteinExistence type="predicted"/>